<dbReference type="Proteomes" id="UP000504612">
    <property type="component" value="Unplaced"/>
</dbReference>
<dbReference type="GO" id="GO:0015074">
    <property type="term" value="P:DNA integration"/>
    <property type="evidence" value="ECO:0007669"/>
    <property type="project" value="InterPro"/>
</dbReference>
<dbReference type="InterPro" id="IPR036397">
    <property type="entry name" value="RNaseH_sf"/>
</dbReference>
<dbReference type="InterPro" id="IPR012337">
    <property type="entry name" value="RNaseH-like_sf"/>
</dbReference>
<dbReference type="PANTHER" id="PTHR37984">
    <property type="entry name" value="PROTEIN CBG26694"/>
    <property type="match status" value="1"/>
</dbReference>
<dbReference type="InterPro" id="IPR001584">
    <property type="entry name" value="Integrase_cat-core"/>
</dbReference>
<dbReference type="InterPro" id="IPR050951">
    <property type="entry name" value="Retrovirus_Pol_polyprotein"/>
</dbReference>
<dbReference type="FunFam" id="3.30.420.10:FF:000063">
    <property type="entry name" value="Retrovirus-related Pol polyprotein from transposon 297-like Protein"/>
    <property type="match status" value="1"/>
</dbReference>
<dbReference type="Gene3D" id="3.30.420.10">
    <property type="entry name" value="Ribonuclease H-like superfamily/Ribonuclease H"/>
    <property type="match status" value="1"/>
</dbReference>
<keyword evidence="2" id="KW-1185">Reference proteome</keyword>
<dbReference type="SUPFAM" id="SSF53098">
    <property type="entry name" value="Ribonuclease H-like"/>
    <property type="match status" value="1"/>
</dbReference>
<gene>
    <name evidence="3" type="primary">LOC113416886</name>
</gene>
<feature type="domain" description="Integrase catalytic" evidence="1">
    <location>
        <begin position="33"/>
        <end position="195"/>
    </location>
</feature>
<reference evidence="3" key="1">
    <citation type="submission" date="2025-08" db="UniProtKB">
        <authorList>
            <consortium name="RefSeq"/>
        </authorList>
    </citation>
    <scope>IDENTIFICATION</scope>
</reference>
<name>A0A6J1UT05_9SAUR</name>
<dbReference type="PROSITE" id="PS50994">
    <property type="entry name" value="INTEGRASE"/>
    <property type="match status" value="1"/>
</dbReference>
<dbReference type="RefSeq" id="XP_026530784.1">
    <property type="nucleotide sequence ID" value="XM_026674999.1"/>
</dbReference>
<organism evidence="2 3">
    <name type="scientific">Notechis scutatus</name>
    <name type="common">mainland tiger snake</name>
    <dbReference type="NCBI Taxonomy" id="8663"/>
    <lineage>
        <taxon>Eukaryota</taxon>
        <taxon>Metazoa</taxon>
        <taxon>Chordata</taxon>
        <taxon>Craniata</taxon>
        <taxon>Vertebrata</taxon>
        <taxon>Euteleostomi</taxon>
        <taxon>Lepidosauria</taxon>
        <taxon>Squamata</taxon>
        <taxon>Bifurcata</taxon>
        <taxon>Unidentata</taxon>
        <taxon>Episquamata</taxon>
        <taxon>Toxicofera</taxon>
        <taxon>Serpentes</taxon>
        <taxon>Colubroidea</taxon>
        <taxon>Elapidae</taxon>
        <taxon>Hydrophiinae</taxon>
        <taxon>Notechis</taxon>
    </lineage>
</organism>
<dbReference type="GO" id="GO:0003676">
    <property type="term" value="F:nucleic acid binding"/>
    <property type="evidence" value="ECO:0007669"/>
    <property type="project" value="InterPro"/>
</dbReference>
<protein>
    <submittedName>
        <fullName evidence="3">Uncharacterized protein K02A2.6-like</fullName>
    </submittedName>
</protein>
<dbReference type="AlphaFoldDB" id="A0A6J1UT05"/>
<evidence type="ECO:0000313" key="3">
    <source>
        <dbReference type="RefSeq" id="XP_026530784.1"/>
    </source>
</evidence>
<dbReference type="Pfam" id="PF00665">
    <property type="entry name" value="rve"/>
    <property type="match status" value="1"/>
</dbReference>
<evidence type="ECO:0000259" key="1">
    <source>
        <dbReference type="PROSITE" id="PS50994"/>
    </source>
</evidence>
<accession>A0A6J1UT05</accession>
<dbReference type="GeneID" id="113416886"/>
<dbReference type="KEGG" id="nss:113416886"/>
<evidence type="ECO:0000313" key="2">
    <source>
        <dbReference type="Proteomes" id="UP000504612"/>
    </source>
</evidence>
<proteinExistence type="predicted"/>
<sequence>MDKQIETWVAACNRCQQTRSTPPPTAPPLEWETPRGPWSRIHVDFAGPTKGHTFLITVDAYSNWLEVCTMKTTTTDAVITKLNKLFATHGLPDVLVSDNGPQFTALAFEQYLADRGIRHALTSPAHPAANGRAERMVQFTKKTIQKIEDGNIQEKINKMLLIQHITPNTTTNKCPAELLMSRRLRSPLDRLHPTYNPEKPPGSTSRHRAFNIGDTVFAKSFTGDPLWVPAQITQITRPRSYRLETTDGRSWKRHIDQLRSRLASTPHTDGKEIRLWGGKSQTLKKKNS</sequence>
<dbReference type="PANTHER" id="PTHR37984:SF12">
    <property type="entry name" value="RIBONUCLEASE H"/>
    <property type="match status" value="1"/>
</dbReference>